<sequence>MFGCQLSGYCLKVLVQSSPVACPPLLCPPLLSLSSPLLVSPCCQCPVTFLSVALLSPTDGLPSKEQPVELLKPSGLNHIPSGACPLPLLLRHGVVSRHSGDDVHGQGLLAVPKIRNSNLIHATCSPKVKGDLFSVPEWNAEDLLKSMKSLAKAAATSVVREFECSRKFNSDGAEAKVQQLINSVARQKSGCFSGSKSFKPPPIMHSKRIM</sequence>
<name>A0AAD8YZE5_9TELE</name>
<comment type="caution">
    <text evidence="1">The sequence shown here is derived from an EMBL/GenBank/DDBJ whole genome shotgun (WGS) entry which is preliminary data.</text>
</comment>
<dbReference type="Proteomes" id="UP001239994">
    <property type="component" value="Unassembled WGS sequence"/>
</dbReference>
<dbReference type="AlphaFoldDB" id="A0AAD8YZE5"/>
<accession>A0AAD8YZE5</accession>
<protein>
    <submittedName>
        <fullName evidence="1">Uncharacterized protein</fullName>
    </submittedName>
</protein>
<dbReference type="EMBL" id="JAROKS010000022">
    <property type="protein sequence ID" value="KAK1788708.1"/>
    <property type="molecule type" value="Genomic_DNA"/>
</dbReference>
<keyword evidence="2" id="KW-1185">Reference proteome</keyword>
<organism evidence="1 2">
    <name type="scientific">Electrophorus voltai</name>
    <dbReference type="NCBI Taxonomy" id="2609070"/>
    <lineage>
        <taxon>Eukaryota</taxon>
        <taxon>Metazoa</taxon>
        <taxon>Chordata</taxon>
        <taxon>Craniata</taxon>
        <taxon>Vertebrata</taxon>
        <taxon>Euteleostomi</taxon>
        <taxon>Actinopterygii</taxon>
        <taxon>Neopterygii</taxon>
        <taxon>Teleostei</taxon>
        <taxon>Ostariophysi</taxon>
        <taxon>Gymnotiformes</taxon>
        <taxon>Gymnotoidei</taxon>
        <taxon>Gymnotidae</taxon>
        <taxon>Electrophorus</taxon>
    </lineage>
</organism>
<reference evidence="1" key="1">
    <citation type="submission" date="2023-03" db="EMBL/GenBank/DDBJ databases">
        <title>Electrophorus voltai genome.</title>
        <authorList>
            <person name="Bian C."/>
        </authorList>
    </citation>
    <scope>NUCLEOTIDE SEQUENCE</scope>
    <source>
        <strain evidence="1">CB-2022</strain>
        <tissue evidence="1">Muscle</tissue>
    </source>
</reference>
<proteinExistence type="predicted"/>
<evidence type="ECO:0000313" key="1">
    <source>
        <dbReference type="EMBL" id="KAK1788708.1"/>
    </source>
</evidence>
<gene>
    <name evidence="1" type="ORF">P4O66_002528</name>
</gene>
<evidence type="ECO:0000313" key="2">
    <source>
        <dbReference type="Proteomes" id="UP001239994"/>
    </source>
</evidence>